<dbReference type="InterPro" id="IPR001387">
    <property type="entry name" value="Cro/C1-type_HTH"/>
</dbReference>
<dbReference type="Gene3D" id="1.10.260.40">
    <property type="entry name" value="lambda repressor-like DNA-binding domains"/>
    <property type="match status" value="1"/>
</dbReference>
<dbReference type="InterPro" id="IPR041413">
    <property type="entry name" value="MLTR_LBD"/>
</dbReference>
<dbReference type="Proteomes" id="UP001595900">
    <property type="component" value="Unassembled WGS sequence"/>
</dbReference>
<keyword evidence="3" id="KW-1185">Reference proteome</keyword>
<dbReference type="SUPFAM" id="SSF47413">
    <property type="entry name" value="lambda repressor-like DNA-binding domains"/>
    <property type="match status" value="1"/>
</dbReference>
<dbReference type="RefSeq" id="WP_390227874.1">
    <property type="nucleotide sequence ID" value="NZ_JBHSCN010000003.1"/>
</dbReference>
<gene>
    <name evidence="2" type="ORF">ACFOYW_06015</name>
</gene>
<protein>
    <submittedName>
        <fullName evidence="2">Helix-turn-helix transcriptional regulator</fullName>
    </submittedName>
</protein>
<dbReference type="SMART" id="SM00530">
    <property type="entry name" value="HTH_XRE"/>
    <property type="match status" value="1"/>
</dbReference>
<dbReference type="Pfam" id="PF13560">
    <property type="entry name" value="HTH_31"/>
    <property type="match status" value="1"/>
</dbReference>
<proteinExistence type="predicted"/>
<name>A0ABV8Q6Z2_9MICO</name>
<evidence type="ECO:0000259" key="1">
    <source>
        <dbReference type="SMART" id="SM00530"/>
    </source>
</evidence>
<dbReference type="EMBL" id="JBHSCN010000003">
    <property type="protein sequence ID" value="MFC4242919.1"/>
    <property type="molecule type" value="Genomic_DNA"/>
</dbReference>
<dbReference type="CDD" id="cd00093">
    <property type="entry name" value="HTH_XRE"/>
    <property type="match status" value="1"/>
</dbReference>
<dbReference type="PANTHER" id="PTHR35010:SF2">
    <property type="entry name" value="BLL4672 PROTEIN"/>
    <property type="match status" value="1"/>
</dbReference>
<reference evidence="3" key="1">
    <citation type="journal article" date="2019" name="Int. J. Syst. Evol. Microbiol.">
        <title>The Global Catalogue of Microorganisms (GCM) 10K type strain sequencing project: providing services to taxonomists for standard genome sequencing and annotation.</title>
        <authorList>
            <consortium name="The Broad Institute Genomics Platform"/>
            <consortium name="The Broad Institute Genome Sequencing Center for Infectious Disease"/>
            <person name="Wu L."/>
            <person name="Ma J."/>
        </authorList>
    </citation>
    <scope>NUCLEOTIDE SEQUENCE [LARGE SCALE GENOMIC DNA]</scope>
    <source>
        <strain evidence="3">CGMCC 1.10363</strain>
    </source>
</reference>
<dbReference type="Pfam" id="PF17765">
    <property type="entry name" value="MLTR_LBD"/>
    <property type="match status" value="1"/>
</dbReference>
<evidence type="ECO:0000313" key="2">
    <source>
        <dbReference type="EMBL" id="MFC4242919.1"/>
    </source>
</evidence>
<dbReference type="PANTHER" id="PTHR35010">
    <property type="entry name" value="BLL4672 PROTEIN-RELATED"/>
    <property type="match status" value="1"/>
</dbReference>
<dbReference type="Gene3D" id="3.30.450.180">
    <property type="match status" value="1"/>
</dbReference>
<comment type="caution">
    <text evidence="2">The sequence shown here is derived from an EMBL/GenBank/DDBJ whole genome shotgun (WGS) entry which is preliminary data.</text>
</comment>
<evidence type="ECO:0000313" key="3">
    <source>
        <dbReference type="Proteomes" id="UP001595900"/>
    </source>
</evidence>
<feature type="domain" description="HTH cro/C1-type" evidence="1">
    <location>
        <begin position="14"/>
        <end position="86"/>
    </location>
</feature>
<accession>A0ABV8Q6Z2</accession>
<organism evidence="2 3">
    <name type="scientific">Gryllotalpicola reticulitermitis</name>
    <dbReference type="NCBI Taxonomy" id="1184153"/>
    <lineage>
        <taxon>Bacteria</taxon>
        <taxon>Bacillati</taxon>
        <taxon>Actinomycetota</taxon>
        <taxon>Actinomycetes</taxon>
        <taxon>Micrococcales</taxon>
        <taxon>Microbacteriaceae</taxon>
        <taxon>Gryllotalpicola</taxon>
    </lineage>
</organism>
<sequence>MSTDDEQRGELGAFLRTRRQQVDRATFGLPPAARGRTVGLRREEVSYLSGVSMTWYTWLEQGRPISPSRQVLDALAQTLRLTVAEHNYILTLCGLASSRPPSGEAVAAAPEHVQRLLDALEDHPAYALAPDWGLAGWNRAYETLYPNVATVTPEQCNLLWLVFTDPSVRTLLDDWEVTSRRFLAEFRAEAGPRLGEPRYLDLVGRLVEASPAFRAGWDSHDISGFQSRERVFHHLQVGRLVFEHHQLRPSDQPDIQLVVYTAASDADRARFRAALGSRS</sequence>
<dbReference type="InterPro" id="IPR010982">
    <property type="entry name" value="Lambda_DNA-bd_dom_sf"/>
</dbReference>